<keyword evidence="4" id="KW-1185">Reference proteome</keyword>
<dbReference type="SUPFAM" id="SSF111369">
    <property type="entry name" value="HlyD-like secretion proteins"/>
    <property type="match status" value="1"/>
</dbReference>
<keyword evidence="1" id="KW-0175">Coiled coil</keyword>
<sequence>MSMFSKLIKSKLGFFVAFLAGFLVLMVVAKNKKPLPMEEVSERAILVETVTLKERMIGSQIVAFGHVRPQKEWQAISEIEGRVTYKNPMLERGKFIEQGTILLKVDPLQYELQVAQATADLASVKSELDSLVIEKNNLQMSLEIEKNQLKIVDNEVKRQERLLKKKLTSQSSYDSERRNLLSQRQRVLDLENTLRLVPSRKLVLEASHRVQTARLADAQRLLEKTVVTMPFRGLIVEENINVDEVVSVSKIMVVAHAWEQMEVESQVGIHDMRKAMRTLPKEVLVSLEKVEPSYIFPSAEVVVRAAGEEIRWPASLNRISGEVDQSRGTVGLIVEVRQDPNAIKIRQRPPLVAGMFVEVRVTGREDRLLALPARAIHQGNVYIVDQDSRLRIKPVKELFSSDGWVAIEKTEELSGGEQIILTDLVPVIAGALVKTQPVDEGSMEASPSSTIQPAVEKTSATEEG</sequence>
<feature type="coiled-coil region" evidence="1">
    <location>
        <begin position="114"/>
        <end position="162"/>
    </location>
</feature>
<dbReference type="Gene3D" id="2.40.50.100">
    <property type="match status" value="1"/>
</dbReference>
<reference evidence="4" key="1">
    <citation type="journal article" date="2019" name="Int. J. Syst. Evol. Microbiol.">
        <title>The Global Catalogue of Microorganisms (GCM) 10K type strain sequencing project: providing services to taxonomists for standard genome sequencing and annotation.</title>
        <authorList>
            <consortium name="The Broad Institute Genomics Platform"/>
            <consortium name="The Broad Institute Genome Sequencing Center for Infectious Disease"/>
            <person name="Wu L."/>
            <person name="Ma J."/>
        </authorList>
    </citation>
    <scope>NUCLEOTIDE SEQUENCE [LARGE SCALE GENOMIC DNA]</scope>
    <source>
        <strain evidence="4">JCM 17551</strain>
    </source>
</reference>
<gene>
    <name evidence="3" type="ORF">GCM10022277_25600</name>
</gene>
<evidence type="ECO:0000256" key="1">
    <source>
        <dbReference type="SAM" id="Coils"/>
    </source>
</evidence>
<dbReference type="PANTHER" id="PTHR30469">
    <property type="entry name" value="MULTIDRUG RESISTANCE PROTEIN MDTA"/>
    <property type="match status" value="1"/>
</dbReference>
<evidence type="ECO:0000313" key="4">
    <source>
        <dbReference type="Proteomes" id="UP001501565"/>
    </source>
</evidence>
<dbReference type="EMBL" id="BAABBN010000007">
    <property type="protein sequence ID" value="GAA3928001.1"/>
    <property type="molecule type" value="Genomic_DNA"/>
</dbReference>
<dbReference type="Gene3D" id="2.40.30.170">
    <property type="match status" value="1"/>
</dbReference>
<accession>A0ABP7MQ90</accession>
<proteinExistence type="predicted"/>
<comment type="caution">
    <text evidence="3">The sequence shown here is derived from an EMBL/GenBank/DDBJ whole genome shotgun (WGS) entry which is preliminary data.</text>
</comment>
<evidence type="ECO:0000313" key="3">
    <source>
        <dbReference type="EMBL" id="GAA3928001.1"/>
    </source>
</evidence>
<feature type="region of interest" description="Disordered" evidence="2">
    <location>
        <begin position="438"/>
        <end position="464"/>
    </location>
</feature>
<protein>
    <recommendedName>
        <fullName evidence="5">Efflux RND transporter periplasmic adaptor subunit</fullName>
    </recommendedName>
</protein>
<evidence type="ECO:0000256" key="2">
    <source>
        <dbReference type="SAM" id="MobiDB-lite"/>
    </source>
</evidence>
<dbReference type="Gene3D" id="2.40.420.20">
    <property type="match status" value="1"/>
</dbReference>
<evidence type="ECO:0008006" key="5">
    <source>
        <dbReference type="Google" id="ProtNLM"/>
    </source>
</evidence>
<dbReference type="Proteomes" id="UP001501565">
    <property type="component" value="Unassembled WGS sequence"/>
</dbReference>
<dbReference type="Gene3D" id="1.10.287.470">
    <property type="entry name" value="Helix hairpin bin"/>
    <property type="match status" value="1"/>
</dbReference>
<organism evidence="3 4">
    <name type="scientific">Litoribacillus peritrichatus</name>
    <dbReference type="NCBI Taxonomy" id="718191"/>
    <lineage>
        <taxon>Bacteria</taxon>
        <taxon>Pseudomonadati</taxon>
        <taxon>Pseudomonadota</taxon>
        <taxon>Gammaproteobacteria</taxon>
        <taxon>Oceanospirillales</taxon>
        <taxon>Oceanospirillaceae</taxon>
        <taxon>Litoribacillus</taxon>
    </lineage>
</organism>
<name>A0ABP7MQ90_9GAMM</name>
<dbReference type="RefSeq" id="WP_344798928.1">
    <property type="nucleotide sequence ID" value="NZ_BAABBN010000007.1"/>
</dbReference>